<comment type="caution">
    <text evidence="1">The sequence shown here is derived from an EMBL/GenBank/DDBJ whole genome shotgun (WGS) entry which is preliminary data.</text>
</comment>
<reference evidence="1 2" key="1">
    <citation type="journal article" date="2022" name="Nat. Ecol. Evol.">
        <title>A masculinizing supergene underlies an exaggerated male reproductive morph in a spider.</title>
        <authorList>
            <person name="Hendrickx F."/>
            <person name="De Corte Z."/>
            <person name="Sonet G."/>
            <person name="Van Belleghem S.M."/>
            <person name="Kostlbacher S."/>
            <person name="Vangestel C."/>
        </authorList>
    </citation>
    <scope>NUCLEOTIDE SEQUENCE [LARGE SCALE GENOMIC DNA]</scope>
    <source>
        <strain evidence="1">W744_W776</strain>
    </source>
</reference>
<sequence>MSVKIFPNQHSEYVPRDIAMHCLRGEVCWMVGRAFVLDDGGMEKVSHASVEITRPHSFRTILDTCPTDMSHLSPPERIKNCLLFSCLYFRHPLTLVQLTCVPLRAVQVPVPESALIDARLSMENGTGIGRGGDVKTFHPSLCS</sequence>
<evidence type="ECO:0000313" key="1">
    <source>
        <dbReference type="EMBL" id="KAG8195116.1"/>
    </source>
</evidence>
<evidence type="ECO:0000313" key="2">
    <source>
        <dbReference type="Proteomes" id="UP000827092"/>
    </source>
</evidence>
<protein>
    <submittedName>
        <fullName evidence="1">Uncharacterized protein</fullName>
    </submittedName>
</protein>
<gene>
    <name evidence="1" type="ORF">JTE90_013591</name>
</gene>
<keyword evidence="2" id="KW-1185">Reference proteome</keyword>
<organism evidence="1 2">
    <name type="scientific">Oedothorax gibbosus</name>
    <dbReference type="NCBI Taxonomy" id="931172"/>
    <lineage>
        <taxon>Eukaryota</taxon>
        <taxon>Metazoa</taxon>
        <taxon>Ecdysozoa</taxon>
        <taxon>Arthropoda</taxon>
        <taxon>Chelicerata</taxon>
        <taxon>Arachnida</taxon>
        <taxon>Araneae</taxon>
        <taxon>Araneomorphae</taxon>
        <taxon>Entelegynae</taxon>
        <taxon>Araneoidea</taxon>
        <taxon>Linyphiidae</taxon>
        <taxon>Erigoninae</taxon>
        <taxon>Oedothorax</taxon>
    </lineage>
</organism>
<proteinExistence type="predicted"/>
<dbReference type="Proteomes" id="UP000827092">
    <property type="component" value="Unassembled WGS sequence"/>
</dbReference>
<dbReference type="AlphaFoldDB" id="A0AAV6VHI0"/>
<dbReference type="EMBL" id="JAFNEN010000093">
    <property type="protein sequence ID" value="KAG8195116.1"/>
    <property type="molecule type" value="Genomic_DNA"/>
</dbReference>
<accession>A0AAV6VHI0</accession>
<name>A0AAV6VHI0_9ARAC</name>